<keyword evidence="2" id="KW-1185">Reference proteome</keyword>
<name>A0A101XSQ8_9BACL</name>
<comment type="caution">
    <text evidence="1">The sequence shown here is derived from an EMBL/GenBank/DDBJ whole genome shotgun (WGS) entry which is preliminary data.</text>
</comment>
<sequence>MYAFAHLDFVYSCSYLGTLCVMTISLDHPFRPSLLSVEFRGDVIENIHYGHVAVCNAEGQLLYSCGIPSVQVYGRSALKIIQALPLLETGAADYFHMTDRELALCASSHSGLPSHQEGVRSILTRIGCEVPDLICGSVSPYSGKARDEMVRGGEPMTGICNECSGVHAGMLATAVYCKESTRGYEDIRHPVQKRVLDAIREVTATSEARIQVGNDGCGIPTYALPLERIACGFARMTRASMFQERRASAIQRMLDAYCLHPEMVTEEDSFTTRLIRAFDGDIIGKEGAKGIFALMHRPKGLGIAIKVADGTKESIPSVVLSVLSQIGCLENLPANLDRYRRTELKNSCNDVIGQIEPRIRLQAMPHSLRR</sequence>
<evidence type="ECO:0000313" key="1">
    <source>
        <dbReference type="EMBL" id="KUO96877.1"/>
    </source>
</evidence>
<proteinExistence type="predicted"/>
<reference evidence="1 2" key="1">
    <citation type="submission" date="2015-12" db="EMBL/GenBank/DDBJ databases">
        <title>Draft genome sequence of Acidibacillus ferrooxidans ITV001, isolated from a chalcopyrite acid mine drainage site in Brazil.</title>
        <authorList>
            <person name="Dall'Agnol H."/>
            <person name="Nancucheo I."/>
            <person name="Johnson B."/>
            <person name="Oliveira R."/>
            <person name="Leite L."/>
            <person name="Pylro V."/>
            <person name="Nunes G.L."/>
            <person name="Tzotzos G."/>
            <person name="Fernandes G.R."/>
            <person name="Dutra J."/>
            <person name="Orellana S.C."/>
            <person name="Oliveira G."/>
        </authorList>
    </citation>
    <scope>NUCLEOTIDE SEQUENCE [LARGE SCALE GENOMIC DNA]</scope>
    <source>
        <strain evidence="2">ITV01</strain>
    </source>
</reference>
<organism evidence="1 2">
    <name type="scientific">Ferroacidibacillus organovorans</name>
    <dbReference type="NCBI Taxonomy" id="1765683"/>
    <lineage>
        <taxon>Bacteria</taxon>
        <taxon>Bacillati</taxon>
        <taxon>Bacillota</taxon>
        <taxon>Bacilli</taxon>
        <taxon>Bacillales</taxon>
        <taxon>Alicyclobacillaceae</taxon>
        <taxon>Ferroacidibacillus</taxon>
    </lineage>
</organism>
<protein>
    <recommendedName>
        <fullName evidence="3">Asparaginase</fullName>
    </recommendedName>
</protein>
<dbReference type="Pfam" id="PF06089">
    <property type="entry name" value="Asparaginase_II"/>
    <property type="match status" value="1"/>
</dbReference>
<dbReference type="InterPro" id="IPR010349">
    <property type="entry name" value="Asparaginase_II"/>
</dbReference>
<dbReference type="PANTHER" id="PTHR42110">
    <property type="entry name" value="L-ASPARAGINASE, PUTATIVE (AFU_ORTHOLOGUE AFUA_3G11890)-RELATED"/>
    <property type="match status" value="1"/>
</dbReference>
<evidence type="ECO:0000313" key="2">
    <source>
        <dbReference type="Proteomes" id="UP000053557"/>
    </source>
</evidence>
<gene>
    <name evidence="1" type="ORF">ATW55_08725</name>
</gene>
<dbReference type="PANTHER" id="PTHR42110:SF1">
    <property type="entry name" value="L-ASPARAGINASE, PUTATIVE (AFU_ORTHOLOGUE AFUA_3G11890)-RELATED"/>
    <property type="match status" value="1"/>
</dbReference>
<dbReference type="Proteomes" id="UP000053557">
    <property type="component" value="Unassembled WGS sequence"/>
</dbReference>
<dbReference type="AlphaFoldDB" id="A0A101XSQ8"/>
<accession>A0A101XSQ8</accession>
<evidence type="ECO:0008006" key="3">
    <source>
        <dbReference type="Google" id="ProtNLM"/>
    </source>
</evidence>
<dbReference type="EMBL" id="LPVJ01000009">
    <property type="protein sequence ID" value="KUO96877.1"/>
    <property type="molecule type" value="Genomic_DNA"/>
</dbReference>